<evidence type="ECO:0000313" key="8">
    <source>
        <dbReference type="Proteomes" id="UP000694413"/>
    </source>
</evidence>
<dbReference type="AlphaFoldDB" id="A0A8D2N0B0"/>
<dbReference type="InterPro" id="IPR009003">
    <property type="entry name" value="Peptidase_S1_PA"/>
</dbReference>
<dbReference type="Ensembl" id="ENSZALT00000021013.1">
    <property type="protein sequence ID" value="ENSZALP00000015620.1"/>
    <property type="gene ID" value="ENSZALG00000012774.1"/>
</dbReference>
<evidence type="ECO:0000256" key="5">
    <source>
        <dbReference type="SAM" id="SignalP"/>
    </source>
</evidence>
<sequence>MAFLWVVAFLSFWVTLVPCASPAGCGVPAISPSVAYSERIVNGQNAVPGSWPWQVSLQTTTGSHFCGGSLINQYWVVTAAHCNFNPRSHVVVLGEYSLTSNSEPVQVKTAITNPGWNPNTMNNDITLLRLSTPAQLGARVSTICLAPANLALPYNAWAVTTGWGRTNPNSLAAVLQQVTVPLISQSQCMQYWGNQITSSMICAGGAGATSCQGDSGGPLVYQTGNGWTLIGIVSWGSSNCNINTPAMYTRVSQFRNWIDAVVAQG</sequence>
<name>A0A8D2N0B0_ZONAL</name>
<protein>
    <submittedName>
        <fullName evidence="7">Chymotrypsin like</fullName>
    </submittedName>
</protein>
<evidence type="ECO:0000256" key="1">
    <source>
        <dbReference type="ARBA" id="ARBA00004613"/>
    </source>
</evidence>
<dbReference type="PROSITE" id="PS00134">
    <property type="entry name" value="TRYPSIN_HIS"/>
    <property type="match status" value="1"/>
</dbReference>
<keyword evidence="4" id="KW-0645">Protease</keyword>
<accession>A0A8D2N0B0</accession>
<reference evidence="7" key="1">
    <citation type="submission" date="2025-08" db="UniProtKB">
        <authorList>
            <consortium name="Ensembl"/>
        </authorList>
    </citation>
    <scope>IDENTIFICATION</scope>
</reference>
<dbReference type="PROSITE" id="PS50240">
    <property type="entry name" value="TRYPSIN_DOM"/>
    <property type="match status" value="1"/>
</dbReference>
<dbReference type="PANTHER" id="PTHR24250:SF66">
    <property type="entry name" value="CHYMOTRYPSIN-LIKE PROTEASE CTRL-1"/>
    <property type="match status" value="1"/>
</dbReference>
<feature type="chain" id="PRO_5034634161" evidence="5">
    <location>
        <begin position="20"/>
        <end position="265"/>
    </location>
</feature>
<feature type="domain" description="Peptidase S1" evidence="6">
    <location>
        <begin position="40"/>
        <end position="263"/>
    </location>
</feature>
<keyword evidence="8" id="KW-1185">Reference proteome</keyword>
<dbReference type="GO" id="GO:0005576">
    <property type="term" value="C:extracellular region"/>
    <property type="evidence" value="ECO:0007669"/>
    <property type="project" value="UniProtKB-SubCell"/>
</dbReference>
<dbReference type="PANTHER" id="PTHR24250">
    <property type="entry name" value="CHYMOTRYPSIN-RELATED"/>
    <property type="match status" value="1"/>
</dbReference>
<dbReference type="InterPro" id="IPR001314">
    <property type="entry name" value="Peptidase_S1A"/>
</dbReference>
<dbReference type="Gene3D" id="2.40.10.10">
    <property type="entry name" value="Trypsin-like serine proteases"/>
    <property type="match status" value="1"/>
</dbReference>
<keyword evidence="4" id="KW-0720">Serine protease</keyword>
<dbReference type="InterPro" id="IPR001254">
    <property type="entry name" value="Trypsin_dom"/>
</dbReference>
<dbReference type="PRINTS" id="PR00722">
    <property type="entry name" value="CHYMOTRYPSIN"/>
</dbReference>
<proteinExistence type="predicted"/>
<keyword evidence="2" id="KW-0964">Secreted</keyword>
<dbReference type="GO" id="GO:0004252">
    <property type="term" value="F:serine-type endopeptidase activity"/>
    <property type="evidence" value="ECO:0007669"/>
    <property type="project" value="InterPro"/>
</dbReference>
<dbReference type="SMART" id="SM00020">
    <property type="entry name" value="Tryp_SPc"/>
    <property type="match status" value="1"/>
</dbReference>
<reference evidence="7" key="2">
    <citation type="submission" date="2025-09" db="UniProtKB">
        <authorList>
            <consortium name="Ensembl"/>
        </authorList>
    </citation>
    <scope>IDENTIFICATION</scope>
</reference>
<keyword evidence="3" id="KW-1015">Disulfide bond</keyword>
<comment type="subcellular location">
    <subcellularLocation>
        <location evidence="1">Secreted</location>
    </subcellularLocation>
</comment>
<keyword evidence="5" id="KW-0732">Signal</keyword>
<organism evidence="7 8">
    <name type="scientific">Zonotrichia albicollis</name>
    <name type="common">White-throated sparrow</name>
    <name type="synonym">Fringilla albicollis</name>
    <dbReference type="NCBI Taxonomy" id="44394"/>
    <lineage>
        <taxon>Eukaryota</taxon>
        <taxon>Metazoa</taxon>
        <taxon>Chordata</taxon>
        <taxon>Craniata</taxon>
        <taxon>Vertebrata</taxon>
        <taxon>Euteleostomi</taxon>
        <taxon>Archelosauria</taxon>
        <taxon>Archosauria</taxon>
        <taxon>Dinosauria</taxon>
        <taxon>Saurischia</taxon>
        <taxon>Theropoda</taxon>
        <taxon>Coelurosauria</taxon>
        <taxon>Aves</taxon>
        <taxon>Neognathae</taxon>
        <taxon>Neoaves</taxon>
        <taxon>Telluraves</taxon>
        <taxon>Australaves</taxon>
        <taxon>Passeriformes</taxon>
        <taxon>Passerellidae</taxon>
        <taxon>Zonotrichia</taxon>
    </lineage>
</organism>
<keyword evidence="4" id="KW-0378">Hydrolase</keyword>
<dbReference type="PROSITE" id="PS00135">
    <property type="entry name" value="TRYPSIN_SER"/>
    <property type="match status" value="1"/>
</dbReference>
<dbReference type="GO" id="GO:0006508">
    <property type="term" value="P:proteolysis"/>
    <property type="evidence" value="ECO:0007669"/>
    <property type="project" value="UniProtKB-KW"/>
</dbReference>
<dbReference type="InterPro" id="IPR033116">
    <property type="entry name" value="TRYPSIN_SER"/>
</dbReference>
<dbReference type="InterPro" id="IPR043504">
    <property type="entry name" value="Peptidase_S1_PA_chymotrypsin"/>
</dbReference>
<dbReference type="InterPro" id="IPR018114">
    <property type="entry name" value="TRYPSIN_HIS"/>
</dbReference>
<dbReference type="FunFam" id="2.40.10.10:FF:000038">
    <property type="entry name" value="Serine protease"/>
    <property type="match status" value="1"/>
</dbReference>
<feature type="signal peptide" evidence="5">
    <location>
        <begin position="1"/>
        <end position="19"/>
    </location>
</feature>
<evidence type="ECO:0000256" key="3">
    <source>
        <dbReference type="ARBA" id="ARBA00023157"/>
    </source>
</evidence>
<dbReference type="SUPFAM" id="SSF50494">
    <property type="entry name" value="Trypsin-like serine proteases"/>
    <property type="match status" value="1"/>
</dbReference>
<evidence type="ECO:0000313" key="7">
    <source>
        <dbReference type="Ensembl" id="ENSZALP00000015620.1"/>
    </source>
</evidence>
<gene>
    <name evidence="7" type="primary">CTRL</name>
</gene>
<evidence type="ECO:0000256" key="2">
    <source>
        <dbReference type="ARBA" id="ARBA00022525"/>
    </source>
</evidence>
<dbReference type="Proteomes" id="UP000694413">
    <property type="component" value="Unassembled WGS sequence"/>
</dbReference>
<evidence type="ECO:0000259" key="6">
    <source>
        <dbReference type="PROSITE" id="PS50240"/>
    </source>
</evidence>
<dbReference type="Pfam" id="PF00089">
    <property type="entry name" value="Trypsin"/>
    <property type="match status" value="1"/>
</dbReference>
<evidence type="ECO:0000256" key="4">
    <source>
        <dbReference type="RuleBase" id="RU363034"/>
    </source>
</evidence>
<dbReference type="CDD" id="cd00190">
    <property type="entry name" value="Tryp_SPc"/>
    <property type="match status" value="1"/>
</dbReference>